<reference evidence="1 2" key="1">
    <citation type="journal article" date="2022" name="DNA Res.">
        <title>Chromosomal-level genome assembly of the orchid tree Bauhinia variegata (Leguminosae; Cercidoideae) supports the allotetraploid origin hypothesis of Bauhinia.</title>
        <authorList>
            <person name="Zhong Y."/>
            <person name="Chen Y."/>
            <person name="Zheng D."/>
            <person name="Pang J."/>
            <person name="Liu Y."/>
            <person name="Luo S."/>
            <person name="Meng S."/>
            <person name="Qian L."/>
            <person name="Wei D."/>
            <person name="Dai S."/>
            <person name="Zhou R."/>
        </authorList>
    </citation>
    <scope>NUCLEOTIDE SEQUENCE [LARGE SCALE GENOMIC DNA]</scope>
    <source>
        <strain evidence="1">BV-YZ2020</strain>
    </source>
</reference>
<dbReference type="EMBL" id="CM039431">
    <property type="protein sequence ID" value="KAI4334797.1"/>
    <property type="molecule type" value="Genomic_DNA"/>
</dbReference>
<keyword evidence="2" id="KW-1185">Reference proteome</keyword>
<organism evidence="1 2">
    <name type="scientific">Bauhinia variegata</name>
    <name type="common">Purple orchid tree</name>
    <name type="synonym">Phanera variegata</name>
    <dbReference type="NCBI Taxonomy" id="167791"/>
    <lineage>
        <taxon>Eukaryota</taxon>
        <taxon>Viridiplantae</taxon>
        <taxon>Streptophyta</taxon>
        <taxon>Embryophyta</taxon>
        <taxon>Tracheophyta</taxon>
        <taxon>Spermatophyta</taxon>
        <taxon>Magnoliopsida</taxon>
        <taxon>eudicotyledons</taxon>
        <taxon>Gunneridae</taxon>
        <taxon>Pentapetalae</taxon>
        <taxon>rosids</taxon>
        <taxon>fabids</taxon>
        <taxon>Fabales</taxon>
        <taxon>Fabaceae</taxon>
        <taxon>Cercidoideae</taxon>
        <taxon>Cercideae</taxon>
        <taxon>Bauhiniinae</taxon>
        <taxon>Bauhinia</taxon>
    </lineage>
</organism>
<proteinExistence type="predicted"/>
<protein>
    <submittedName>
        <fullName evidence="1">Uncharacterized protein</fullName>
    </submittedName>
</protein>
<comment type="caution">
    <text evidence="1">The sequence shown here is derived from an EMBL/GenBank/DDBJ whole genome shotgun (WGS) entry which is preliminary data.</text>
</comment>
<accession>A0ACB9NE96</accession>
<dbReference type="Proteomes" id="UP000828941">
    <property type="component" value="Chromosome 6"/>
</dbReference>
<evidence type="ECO:0000313" key="1">
    <source>
        <dbReference type="EMBL" id="KAI4334797.1"/>
    </source>
</evidence>
<gene>
    <name evidence="1" type="ORF">L6164_013506</name>
</gene>
<evidence type="ECO:0000313" key="2">
    <source>
        <dbReference type="Proteomes" id="UP000828941"/>
    </source>
</evidence>
<name>A0ACB9NE96_BAUVA</name>
<sequence length="132" mass="14197">MEPLTPTLDSPNAIQAQTHQRKEQYHRYQISMASEKRVLPFALLLLILGALRLSNAQTICNVSVAGLMACKPAVTPPKPAAPSGNCCSALSHADLRCLCSYKNSKLLPSLGIDPNLAMQLPGKCHLPHPANC</sequence>